<sequence>MNMDKTRQAFNNERQSHWDKVAEKLEHWQGWGGYYRRRVAQVFKFNIPANQDILEIGCGNGDLLAYLEPKYGLGMDISPKMVRLAGKQHPNLDFIQMDALELSLKRQFDVVVISDTVNDLWDVQSTLENVHQHLKPHGHLVLNFYNRLWEIPINLAAKLGVSKPTLLQNWLTVEDVSNLLNLAGFEPVREWVEVLMPFNIPLITPLFNKFLIRLWPFKFFAMTHFMVARPKPDCEKVEDYSVSVIVPARNEAGNIKRVFEELPKISPQTELVFVEGHSTDDTYDEILRQIEAHPDIPARAFRQPGKGKGDAVRLGFTEAEGDVLMILDADLTMPPADLPRFYNALASGKGDFINGVRLVYPMEKHAMRPLNLIGNKAFTLIFTYLLGQPIKDTLCGTKVLWKEHYEEIRANRAYFGDFDPFGDFELIFGAAKLNLKIVDMPIRYRERTYGTTNIQRWKHGWLLLRMVVYAAGRLKFI</sequence>
<dbReference type="InterPro" id="IPR029044">
    <property type="entry name" value="Nucleotide-diphossugar_trans"/>
</dbReference>
<dbReference type="PANTHER" id="PTHR48090:SF7">
    <property type="entry name" value="RFBJ PROTEIN"/>
    <property type="match status" value="1"/>
</dbReference>
<dbReference type="Pfam" id="PF00535">
    <property type="entry name" value="Glycos_transf_2"/>
    <property type="match status" value="1"/>
</dbReference>
<keyword evidence="3" id="KW-1185">Reference proteome</keyword>
<dbReference type="OrthoDB" id="9802649at2"/>
<feature type="domain" description="Glycosyltransferase 2-like" evidence="1">
    <location>
        <begin position="243"/>
        <end position="407"/>
    </location>
</feature>
<dbReference type="GO" id="GO:0016740">
    <property type="term" value="F:transferase activity"/>
    <property type="evidence" value="ECO:0007669"/>
    <property type="project" value="UniProtKB-KW"/>
</dbReference>
<dbReference type="SUPFAM" id="SSF53448">
    <property type="entry name" value="Nucleotide-diphospho-sugar transferases"/>
    <property type="match status" value="1"/>
</dbReference>
<dbReference type="RefSeq" id="WP_116225617.1">
    <property type="nucleotide sequence ID" value="NZ_AP018437.1"/>
</dbReference>
<dbReference type="PANTHER" id="PTHR48090">
    <property type="entry name" value="UNDECAPRENYL-PHOSPHATE 4-DEOXY-4-FORMAMIDO-L-ARABINOSE TRANSFERASE-RELATED"/>
    <property type="match status" value="1"/>
</dbReference>
<dbReference type="Proteomes" id="UP000256388">
    <property type="component" value="Unassembled WGS sequence"/>
</dbReference>
<comment type="caution">
    <text evidence="2">The sequence shown here is derived from an EMBL/GenBank/DDBJ whole genome shotgun (WGS) entry which is preliminary data.</text>
</comment>
<dbReference type="Pfam" id="PF13489">
    <property type="entry name" value="Methyltransf_23"/>
    <property type="match status" value="1"/>
</dbReference>
<dbReference type="Gene3D" id="3.90.550.10">
    <property type="entry name" value="Spore Coat Polysaccharide Biosynthesis Protein SpsA, Chain A"/>
    <property type="match status" value="1"/>
</dbReference>
<dbReference type="AlphaFoldDB" id="A0A347ZVW3"/>
<dbReference type="Gene3D" id="3.40.50.150">
    <property type="entry name" value="Vaccinia Virus protein VP39"/>
    <property type="match status" value="1"/>
</dbReference>
<name>A0A347ZVW3_9CHLR</name>
<evidence type="ECO:0000313" key="3">
    <source>
        <dbReference type="Proteomes" id="UP000256388"/>
    </source>
</evidence>
<evidence type="ECO:0000313" key="2">
    <source>
        <dbReference type="EMBL" id="REG07140.1"/>
    </source>
</evidence>
<dbReference type="InterPro" id="IPR001173">
    <property type="entry name" value="Glyco_trans_2-like"/>
</dbReference>
<keyword evidence="2" id="KW-0808">Transferase</keyword>
<dbReference type="InterPro" id="IPR050256">
    <property type="entry name" value="Glycosyltransferase_2"/>
</dbReference>
<gene>
    <name evidence="2" type="ORF">DFR64_2344</name>
</gene>
<proteinExistence type="predicted"/>
<dbReference type="CDD" id="cd02440">
    <property type="entry name" value="AdoMet_MTases"/>
    <property type="match status" value="1"/>
</dbReference>
<organism evidence="2 3">
    <name type="scientific">Pelolinea submarina</name>
    <dbReference type="NCBI Taxonomy" id="913107"/>
    <lineage>
        <taxon>Bacteria</taxon>
        <taxon>Bacillati</taxon>
        <taxon>Chloroflexota</taxon>
        <taxon>Anaerolineae</taxon>
        <taxon>Anaerolineales</taxon>
        <taxon>Anaerolineaceae</taxon>
        <taxon>Pelolinea</taxon>
    </lineage>
</organism>
<dbReference type="SUPFAM" id="SSF53335">
    <property type="entry name" value="S-adenosyl-L-methionine-dependent methyltransferases"/>
    <property type="match status" value="1"/>
</dbReference>
<protein>
    <submittedName>
        <fullName evidence="2">Glycosyltransferase involved in cell wall biosynthesis</fullName>
    </submittedName>
</protein>
<accession>A0A347ZVW3</accession>
<dbReference type="EMBL" id="QUMS01000003">
    <property type="protein sequence ID" value="REG07140.1"/>
    <property type="molecule type" value="Genomic_DNA"/>
</dbReference>
<dbReference type="InterPro" id="IPR029063">
    <property type="entry name" value="SAM-dependent_MTases_sf"/>
</dbReference>
<evidence type="ECO:0000259" key="1">
    <source>
        <dbReference type="Pfam" id="PF00535"/>
    </source>
</evidence>
<reference evidence="2 3" key="1">
    <citation type="submission" date="2018-08" db="EMBL/GenBank/DDBJ databases">
        <title>Genomic Encyclopedia of Type Strains, Phase IV (KMG-IV): sequencing the most valuable type-strain genomes for metagenomic binning, comparative biology and taxonomic classification.</title>
        <authorList>
            <person name="Goeker M."/>
        </authorList>
    </citation>
    <scope>NUCLEOTIDE SEQUENCE [LARGE SCALE GENOMIC DNA]</scope>
    <source>
        <strain evidence="2 3">DSM 23923</strain>
    </source>
</reference>
<dbReference type="CDD" id="cd04179">
    <property type="entry name" value="DPM_DPG-synthase_like"/>
    <property type="match status" value="1"/>
</dbReference>